<evidence type="ECO:0000256" key="1">
    <source>
        <dbReference type="ARBA" id="ARBA00022490"/>
    </source>
</evidence>
<evidence type="ECO:0000256" key="2">
    <source>
        <dbReference type="ARBA" id="ARBA00022516"/>
    </source>
</evidence>
<keyword evidence="4" id="KW-0521">NADP</keyword>
<keyword evidence="3" id="KW-0479">Metal-binding</keyword>
<evidence type="ECO:0000256" key="5">
    <source>
        <dbReference type="ARBA" id="ARBA00023002"/>
    </source>
</evidence>
<dbReference type="AlphaFoldDB" id="A0A090Y6X2"/>
<accession>A0A090Y6X2</accession>
<dbReference type="GeneID" id="77010881"/>
<gene>
    <name evidence="11" type="primary">egsA</name>
    <name evidence="11" type="ORF">DJ90_4705</name>
</gene>
<dbReference type="InterPro" id="IPR016205">
    <property type="entry name" value="Glycerol_DH"/>
</dbReference>
<keyword evidence="6" id="KW-0520">NAD</keyword>
<protein>
    <submittedName>
        <fullName evidence="11">Glycerol-1-phosphate dehydrogenase [NAD(P)+]</fullName>
        <ecNumber evidence="11">1.1.1.261</ecNumber>
    </submittedName>
</protein>
<evidence type="ECO:0000256" key="7">
    <source>
        <dbReference type="ARBA" id="ARBA00023098"/>
    </source>
</evidence>
<evidence type="ECO:0000256" key="4">
    <source>
        <dbReference type="ARBA" id="ARBA00022857"/>
    </source>
</evidence>
<evidence type="ECO:0000313" key="12">
    <source>
        <dbReference type="Proteomes" id="UP000029278"/>
    </source>
</evidence>
<evidence type="ECO:0000256" key="10">
    <source>
        <dbReference type="SAM" id="MobiDB-lite"/>
    </source>
</evidence>
<feature type="compositionally biased region" description="Polar residues" evidence="10">
    <location>
        <begin position="331"/>
        <end position="352"/>
    </location>
</feature>
<keyword evidence="1" id="KW-0963">Cytoplasm</keyword>
<keyword evidence="12" id="KW-1185">Reference proteome</keyword>
<proteinExistence type="predicted"/>
<dbReference type="Proteomes" id="UP000029278">
    <property type="component" value="Unassembled WGS sequence"/>
</dbReference>
<dbReference type="PATRIC" id="fig|44252.3.peg.5797"/>
<reference evidence="11 12" key="1">
    <citation type="submission" date="2014-04" db="EMBL/GenBank/DDBJ databases">
        <authorList>
            <person name="Bishop-Lilly K.A."/>
            <person name="Broomall S.M."/>
            <person name="Chain P.S."/>
            <person name="Chertkov O."/>
            <person name="Coyne S.R."/>
            <person name="Daligault H.E."/>
            <person name="Davenport K.W."/>
            <person name="Erkkila T."/>
            <person name="Frey K.G."/>
            <person name="Gibbons H.S."/>
            <person name="Gu W."/>
            <person name="Jaissle J."/>
            <person name="Johnson S.L."/>
            <person name="Koroleva G.I."/>
            <person name="Ladner J.T."/>
            <person name="Lo C.-C."/>
            <person name="Minogue T.D."/>
            <person name="Munk C."/>
            <person name="Palacios G.F."/>
            <person name="Redden C.L."/>
            <person name="Rosenzweig C.N."/>
            <person name="Scholz M.B."/>
            <person name="Teshima H."/>
            <person name="Xu Y."/>
        </authorList>
    </citation>
    <scope>NUCLEOTIDE SEQUENCE [LARGE SCALE GENOMIC DNA]</scope>
    <source>
        <strain evidence="11 12">8244</strain>
    </source>
</reference>
<dbReference type="PANTHER" id="PTHR43616:SF5">
    <property type="entry name" value="GLYCEROL DEHYDROGENASE 1"/>
    <property type="match status" value="1"/>
</dbReference>
<dbReference type="EC" id="1.1.1.261" evidence="11"/>
<sequence length="447" mass="47745">MTQLLHNIRQQAAALGEEYLKAIDLDEIRVEPGALGRMAAYLERKNCRSVIVAADRDTYEAAGKLLLASMERAEGLSGTAVHTTMIRPDAEGDVIADEASLIQLILDIQRYGADAVIAVGGGTLHDICRFSAYTTGIPFISVPTAPSVDGFNSKGAPILLRGEKTTIPAIGPMAIFADLDILVQAPAELAAAGFGDMLGKYTSLFDWSFGALAAGEPYLPAAAEITRSALQKCVAAAGLIASRSEEGIHALMSALIESGLAMLLFGQSHPASGAEHHLSHYWEMEYLRLGRRQLLHGAKVGVASMEIAKLYRRIAAEGLPLNEWAAHRQAEGQSRNQSQAGSGKTPVSSGNVGSARGRANGRSTADFIRAENVKPAPAADWERIRREIGQIPDPQELGGLLALVGGPVSVKQLGVSPELLERSLREAHLVRPGRHTLLRAYNEMRAK</sequence>
<dbReference type="GO" id="GO:0008654">
    <property type="term" value="P:phospholipid biosynthetic process"/>
    <property type="evidence" value="ECO:0007669"/>
    <property type="project" value="UniProtKB-KW"/>
</dbReference>
<dbReference type="Pfam" id="PF13685">
    <property type="entry name" value="Fe-ADH_2"/>
    <property type="match status" value="1"/>
</dbReference>
<dbReference type="GO" id="GO:0046872">
    <property type="term" value="F:metal ion binding"/>
    <property type="evidence" value="ECO:0007669"/>
    <property type="project" value="UniProtKB-KW"/>
</dbReference>
<keyword evidence="2" id="KW-0444">Lipid biosynthesis</keyword>
<name>A0A090Y6X2_PAEMA</name>
<feature type="region of interest" description="Disordered" evidence="10">
    <location>
        <begin position="327"/>
        <end position="365"/>
    </location>
</feature>
<comment type="caution">
    <text evidence="11">The sequence shown here is derived from an EMBL/GenBank/DDBJ whole genome shotgun (WGS) entry which is preliminary data.</text>
</comment>
<dbReference type="SUPFAM" id="SSF56796">
    <property type="entry name" value="Dehydroquinate synthase-like"/>
    <property type="match status" value="1"/>
</dbReference>
<dbReference type="InterPro" id="IPR032837">
    <property type="entry name" value="G1PDH"/>
</dbReference>
<evidence type="ECO:0000313" key="11">
    <source>
        <dbReference type="EMBL" id="KFM94219.1"/>
    </source>
</evidence>
<dbReference type="PANTHER" id="PTHR43616">
    <property type="entry name" value="GLYCEROL DEHYDROGENASE"/>
    <property type="match status" value="1"/>
</dbReference>
<dbReference type="HOGENOM" id="CLU_038362_1_0_9"/>
<keyword evidence="5 11" id="KW-0560">Oxidoreductase</keyword>
<dbReference type="Gene3D" id="3.40.50.1970">
    <property type="match status" value="1"/>
</dbReference>
<dbReference type="RefSeq" id="WP_036618978.1">
    <property type="nucleotide sequence ID" value="NZ_JAKOBR010000123.1"/>
</dbReference>
<dbReference type="OrthoDB" id="9763580at2"/>
<dbReference type="Gene3D" id="1.20.1090.10">
    <property type="entry name" value="Dehydroquinate synthase-like - alpha domain"/>
    <property type="match status" value="1"/>
</dbReference>
<keyword evidence="8" id="KW-0594">Phospholipid biosynthesis</keyword>
<evidence type="ECO:0000256" key="8">
    <source>
        <dbReference type="ARBA" id="ARBA00023209"/>
    </source>
</evidence>
<dbReference type="GO" id="GO:0050492">
    <property type="term" value="F:glycerol-1-phosphate dehydrogenase [NAD(P)+] activity"/>
    <property type="evidence" value="ECO:0007669"/>
    <property type="project" value="UniProtKB-EC"/>
</dbReference>
<keyword evidence="7" id="KW-0443">Lipid metabolism</keyword>
<evidence type="ECO:0000256" key="3">
    <source>
        <dbReference type="ARBA" id="ARBA00022723"/>
    </source>
</evidence>
<keyword evidence="9" id="KW-1208">Phospholipid metabolism</keyword>
<dbReference type="CDD" id="cd08175">
    <property type="entry name" value="G1PDH"/>
    <property type="match status" value="1"/>
</dbReference>
<organism evidence="11 12">
    <name type="scientific">Paenibacillus macerans</name>
    <name type="common">Bacillus macerans</name>
    <dbReference type="NCBI Taxonomy" id="44252"/>
    <lineage>
        <taxon>Bacteria</taxon>
        <taxon>Bacillati</taxon>
        <taxon>Bacillota</taxon>
        <taxon>Bacilli</taxon>
        <taxon>Bacillales</taxon>
        <taxon>Paenibacillaceae</taxon>
        <taxon>Paenibacillus</taxon>
    </lineage>
</organism>
<evidence type="ECO:0000256" key="6">
    <source>
        <dbReference type="ARBA" id="ARBA00023027"/>
    </source>
</evidence>
<dbReference type="EMBL" id="JMQA01000048">
    <property type="protein sequence ID" value="KFM94219.1"/>
    <property type="molecule type" value="Genomic_DNA"/>
</dbReference>
<evidence type="ECO:0000256" key="9">
    <source>
        <dbReference type="ARBA" id="ARBA00023264"/>
    </source>
</evidence>
<dbReference type="STRING" id="44252.DJ90_4705"/>